<comment type="caution">
    <text evidence="2">The sequence shown here is derived from an EMBL/GenBank/DDBJ whole genome shotgun (WGS) entry which is preliminary data.</text>
</comment>
<keyword evidence="3" id="KW-1185">Reference proteome</keyword>
<sequence>MAKMNDVGWSPVHHAAFKNHLTLVTRLIESSAYENLEKKTDDGLQNTPLLLAVACGSQPMVQLLVSHGADVTYVNLGRQGVIEICALYGYINLVKYFIHFHNKNLHVYKKLIVLLEHDSEVAVNGACFIISKLINLSEDQEAVCHLNHLVDEGLVFQLVDVLKKNLSEHIKFQTLNLLKHILWNKNVRRKVVEVDGFQVLVSLVLSGSKLLLPVVMSCICEVVTDKDFAEDHLATVLPAMYKLASSLVQDRQDDVVQSTLKVLDLLASASWICKDSIGKEAGLLGVLVKLSKVCQTNSLLLVWSDAIGSISEGNLSNQNMFLSENVGTVLHQMLKSHNRDVQISAVKTLYRLYYT</sequence>
<dbReference type="InterPro" id="IPR002110">
    <property type="entry name" value="Ankyrin_rpt"/>
</dbReference>
<dbReference type="Proteomes" id="UP000824782">
    <property type="component" value="Unassembled WGS sequence"/>
</dbReference>
<dbReference type="SUPFAM" id="SSF48371">
    <property type="entry name" value="ARM repeat"/>
    <property type="match status" value="1"/>
</dbReference>
<proteinExistence type="predicted"/>
<accession>A0AAV7ATI5</accession>
<dbReference type="PROSITE" id="PS50297">
    <property type="entry name" value="ANK_REP_REGION"/>
    <property type="match status" value="1"/>
</dbReference>
<dbReference type="InterPro" id="IPR011989">
    <property type="entry name" value="ARM-like"/>
</dbReference>
<dbReference type="PANTHER" id="PTHR46464:SF2">
    <property type="entry name" value="ANKYRIN AND ARMADILLO REPEAT-CONTAINING PROTEIN"/>
    <property type="match status" value="1"/>
</dbReference>
<dbReference type="InterPro" id="IPR043379">
    <property type="entry name" value="ANKAR"/>
</dbReference>
<dbReference type="SMART" id="SM00248">
    <property type="entry name" value="ANK"/>
    <property type="match status" value="3"/>
</dbReference>
<feature type="repeat" description="ANK" evidence="1">
    <location>
        <begin position="44"/>
        <end position="76"/>
    </location>
</feature>
<dbReference type="SUPFAM" id="SSF48403">
    <property type="entry name" value="Ankyrin repeat"/>
    <property type="match status" value="1"/>
</dbReference>
<dbReference type="AlphaFoldDB" id="A0AAV7ATI5"/>
<dbReference type="Gene3D" id="1.25.40.20">
    <property type="entry name" value="Ankyrin repeat-containing domain"/>
    <property type="match status" value="1"/>
</dbReference>
<feature type="repeat" description="ANK" evidence="1">
    <location>
        <begin position="7"/>
        <end position="39"/>
    </location>
</feature>
<keyword evidence="1" id="KW-0040">ANK repeat</keyword>
<evidence type="ECO:0000313" key="2">
    <source>
        <dbReference type="EMBL" id="KAG8562566.1"/>
    </source>
</evidence>
<evidence type="ECO:0000313" key="3">
    <source>
        <dbReference type="Proteomes" id="UP000824782"/>
    </source>
</evidence>
<reference evidence="2" key="1">
    <citation type="thesis" date="2020" institute="ProQuest LLC" country="789 East Eisenhower Parkway, Ann Arbor, MI, USA">
        <title>Comparative Genomics and Chromosome Evolution.</title>
        <authorList>
            <person name="Mudd A.B."/>
        </authorList>
    </citation>
    <scope>NUCLEOTIDE SEQUENCE</scope>
    <source>
        <strain evidence="2">237g6f4</strain>
        <tissue evidence="2">Blood</tissue>
    </source>
</reference>
<dbReference type="InterPro" id="IPR016024">
    <property type="entry name" value="ARM-type_fold"/>
</dbReference>
<dbReference type="Gene3D" id="1.25.10.10">
    <property type="entry name" value="Leucine-rich Repeat Variant"/>
    <property type="match status" value="1"/>
</dbReference>
<dbReference type="PANTHER" id="PTHR46464">
    <property type="entry name" value="ANK_REP_REGION DOMAIN-CONTAINING PROTEIN"/>
    <property type="match status" value="1"/>
</dbReference>
<dbReference type="Pfam" id="PF12796">
    <property type="entry name" value="Ank_2"/>
    <property type="match status" value="1"/>
</dbReference>
<dbReference type="PROSITE" id="PS50088">
    <property type="entry name" value="ANK_REPEAT"/>
    <property type="match status" value="2"/>
</dbReference>
<dbReference type="EMBL" id="WNYA01000007">
    <property type="protein sequence ID" value="KAG8562566.1"/>
    <property type="molecule type" value="Genomic_DNA"/>
</dbReference>
<organism evidence="2 3">
    <name type="scientific">Engystomops pustulosus</name>
    <name type="common">Tungara frog</name>
    <name type="synonym">Physalaemus pustulosus</name>
    <dbReference type="NCBI Taxonomy" id="76066"/>
    <lineage>
        <taxon>Eukaryota</taxon>
        <taxon>Metazoa</taxon>
        <taxon>Chordata</taxon>
        <taxon>Craniata</taxon>
        <taxon>Vertebrata</taxon>
        <taxon>Euteleostomi</taxon>
        <taxon>Amphibia</taxon>
        <taxon>Batrachia</taxon>
        <taxon>Anura</taxon>
        <taxon>Neobatrachia</taxon>
        <taxon>Hyloidea</taxon>
        <taxon>Leptodactylidae</taxon>
        <taxon>Leiuperinae</taxon>
        <taxon>Engystomops</taxon>
    </lineage>
</organism>
<dbReference type="InterPro" id="IPR036770">
    <property type="entry name" value="Ankyrin_rpt-contain_sf"/>
</dbReference>
<name>A0AAV7ATI5_ENGPU</name>
<evidence type="ECO:0000256" key="1">
    <source>
        <dbReference type="PROSITE-ProRule" id="PRU00023"/>
    </source>
</evidence>
<protein>
    <submittedName>
        <fullName evidence="2">Uncharacterized protein</fullName>
    </submittedName>
</protein>
<gene>
    <name evidence="2" type="ORF">GDO81_015730</name>
</gene>